<dbReference type="InterPro" id="IPR011066">
    <property type="entry name" value="MscS_channel_C_sf"/>
</dbReference>
<evidence type="ECO:0000256" key="2">
    <source>
        <dbReference type="ARBA" id="ARBA00008017"/>
    </source>
</evidence>
<name>G0AAM8_COLFT</name>
<dbReference type="SUPFAM" id="SSF82861">
    <property type="entry name" value="Mechanosensitive channel protein MscS (YggB), transmembrane region"/>
    <property type="match status" value="1"/>
</dbReference>
<comment type="similarity">
    <text evidence="2">Belongs to the MscS (TC 1.A.23) family.</text>
</comment>
<feature type="domain" description="Mechanosensitive ion channel transmembrane helices 2/3" evidence="9">
    <location>
        <begin position="587"/>
        <end position="625"/>
    </location>
</feature>
<evidence type="ECO:0000256" key="3">
    <source>
        <dbReference type="ARBA" id="ARBA00022475"/>
    </source>
</evidence>
<dbReference type="SUPFAM" id="SSF50182">
    <property type="entry name" value="Sm-like ribonucleoproteins"/>
    <property type="match status" value="1"/>
</dbReference>
<comment type="subcellular location">
    <subcellularLocation>
        <location evidence="1">Cell membrane</location>
        <topology evidence="1">Multi-pass membrane protein</topology>
    </subcellularLocation>
</comment>
<accession>G0AAM8</accession>
<sequence length="819" mass="89016">MQTCWVLSPTPISTTLSAPISKTICRRHKPWTQAHESIDVFLTCNNPIFCSEAGCLGAVRSSLYDFCQADMKTSTFQSVARLRMDLLMGLLLCLLLANSAPAHSAAAAASSTSAPASAASSPLDSLSKVLQSNPGTGSLVATLIQAEQQNSKASPEQKGFIGLISNSLDAFQAHLQQVVTPEKFWNQQFSLAWGDLSTILQRQKSETGWQALGSFLAMLALFGAVAIALYYLGKWLQRRFKVETTLSPDPSMKELLLYIWRHIAPILLALVVEISVTVSLDSAHGQSLGRTLATVLLYTLVGARLFQAICAIIFSLSHGGHRMVAVHILYQRGFKLLYVIGCAGWLGDALDNPQVNQIIGVHLAGVAATLASLVAAILGGVFALLFRRPVAHIIRNRPLAVRREHPARMETLEVVAAFWYIPILLLSITVSVATILDLSSNNSALNHALASAALLIAMFFIGALLQRIRARKATTVATRRPSPYILRLSNVGFSLLQLALWIGFFELLTRIWEHSLLEFANATLIGKMIVSALGKIGLTLVVAWLVWILLDTFIQESINPTRNSRYARKNPSTRMRTILPLLRNALMLLILTITIITTLANLGINVTPLLASAGVVGLAFGFGSQSLVKDLITGVFILMEDSMSVGDWVDVGNGHAGTVENLTIRTVRLRDGNGSVHSVPFSQITAIKNDSREYTYASLKLSITHDSDVDQALRLMRETGAEMLEDRRLRRLLLQPIEIYGVNGFDLNGVALLAGIRTKPQTQSEVMRGFNLRIKKKVDDEPKVHFATEWANFPLAAADAATAAAPPDSAPPAPASAKS</sequence>
<dbReference type="GO" id="GO:0008381">
    <property type="term" value="F:mechanosensitive monoatomic ion channel activity"/>
    <property type="evidence" value="ECO:0007669"/>
    <property type="project" value="InterPro"/>
</dbReference>
<feature type="transmembrane region" description="Helical" evidence="7">
    <location>
        <begin position="359"/>
        <end position="386"/>
    </location>
</feature>
<dbReference type="EMBL" id="CP002745">
    <property type="protein sequence ID" value="AEK63322.1"/>
    <property type="molecule type" value="Genomic_DNA"/>
</dbReference>
<evidence type="ECO:0000256" key="4">
    <source>
        <dbReference type="ARBA" id="ARBA00022692"/>
    </source>
</evidence>
<evidence type="ECO:0000259" key="8">
    <source>
        <dbReference type="Pfam" id="PF00924"/>
    </source>
</evidence>
<feature type="transmembrane region" description="Helical" evidence="7">
    <location>
        <begin position="528"/>
        <end position="554"/>
    </location>
</feature>
<evidence type="ECO:0000256" key="5">
    <source>
        <dbReference type="ARBA" id="ARBA00022989"/>
    </source>
</evidence>
<dbReference type="Pfam" id="PF00924">
    <property type="entry name" value="MS_channel_2nd"/>
    <property type="match status" value="1"/>
</dbReference>
<keyword evidence="6 7" id="KW-0472">Membrane</keyword>
<dbReference type="PANTHER" id="PTHR30460:SF0">
    <property type="entry name" value="MODERATE CONDUCTANCE MECHANOSENSITIVE CHANNEL YBIO"/>
    <property type="match status" value="1"/>
</dbReference>
<dbReference type="InterPro" id="IPR010920">
    <property type="entry name" value="LSM_dom_sf"/>
</dbReference>
<dbReference type="InterPro" id="IPR023408">
    <property type="entry name" value="MscS_beta-dom_sf"/>
</dbReference>
<dbReference type="AlphaFoldDB" id="G0AAM8"/>
<feature type="transmembrane region" description="Helical" evidence="7">
    <location>
        <begin position="412"/>
        <end position="436"/>
    </location>
</feature>
<reference evidence="10 11" key="2">
    <citation type="journal article" date="2006" name="J. Microbiol. Methods">
        <title>Genomic flank-sequencing of plasposon insertion sites for rapid identification of functional genes.</title>
        <authorList>
            <person name="Leveau J.H."/>
            <person name="Gerards S."/>
            <person name="Fritsche K."/>
            <person name="Zondag G."/>
            <person name="van Veen J.A."/>
        </authorList>
    </citation>
    <scope>NUCLEOTIDE SEQUENCE [LARGE SCALE GENOMIC DNA]</scope>
    <source>
        <strain evidence="10 11">Ter331</strain>
    </source>
</reference>
<feature type="transmembrane region" description="Helical" evidence="7">
    <location>
        <begin position="575"/>
        <end position="596"/>
    </location>
</feature>
<dbReference type="Pfam" id="PF21088">
    <property type="entry name" value="MS_channel_1st"/>
    <property type="match status" value="1"/>
</dbReference>
<dbReference type="STRING" id="1005048.CFU_3498"/>
<feature type="transmembrane region" description="Helical" evidence="7">
    <location>
        <begin position="329"/>
        <end position="347"/>
    </location>
</feature>
<dbReference type="Gene3D" id="2.30.30.60">
    <property type="match status" value="1"/>
</dbReference>
<evidence type="ECO:0000313" key="10">
    <source>
        <dbReference type="EMBL" id="AEK63322.1"/>
    </source>
</evidence>
<dbReference type="InterPro" id="IPR049142">
    <property type="entry name" value="MS_channel_1st"/>
</dbReference>
<reference evidence="10 11" key="3">
    <citation type="journal article" date="2008" name="FEMS Microbiol. Ecol.">
        <title>Identification and characterization of genes underlying chitinolysis in Collimonas fungivorans Ter331.</title>
        <authorList>
            <person name="Fritsche K."/>
            <person name="de Boer W."/>
            <person name="Gerards S."/>
            <person name="van den Berg M."/>
            <person name="van Veen J.A."/>
            <person name="Leveau J.H."/>
        </authorList>
    </citation>
    <scope>NUCLEOTIDE SEQUENCE [LARGE SCALE GENOMIC DNA]</scope>
    <source>
        <strain evidence="10 11">Ter331</strain>
    </source>
</reference>
<keyword evidence="3" id="KW-1003">Cell membrane</keyword>
<dbReference type="Proteomes" id="UP000008392">
    <property type="component" value="Chromosome"/>
</dbReference>
<feature type="transmembrane region" description="Helical" evidence="7">
    <location>
        <begin position="209"/>
        <end position="232"/>
    </location>
</feature>
<dbReference type="SUPFAM" id="SSF82689">
    <property type="entry name" value="Mechanosensitive channel protein MscS (YggB), C-terminal domain"/>
    <property type="match status" value="1"/>
</dbReference>
<evidence type="ECO:0000256" key="7">
    <source>
        <dbReference type="SAM" id="Phobius"/>
    </source>
</evidence>
<feature type="transmembrane region" description="Helical" evidence="7">
    <location>
        <begin position="448"/>
        <end position="465"/>
    </location>
</feature>
<dbReference type="eggNOG" id="COG0668">
    <property type="taxonomic scope" value="Bacteria"/>
</dbReference>
<protein>
    <submittedName>
        <fullName evidence="10">Potassium efflux system kefA / Small-conductance mechanosensitive channel</fullName>
    </submittedName>
</protein>
<reference evidence="10 11" key="5">
    <citation type="journal article" date="2011" name="ISME J.">
        <title>Dual transcriptional profiling of a bacterial/fungal confrontation: Collimonas fungivorans versus Aspergillus niger.</title>
        <authorList>
            <person name="Mela F."/>
            <person name="Fritsche K."/>
            <person name="de Boer W."/>
            <person name="van Veen J.A."/>
            <person name="de Graaff L.H."/>
            <person name="van den Berg M."/>
            <person name="Leveau J.H."/>
        </authorList>
    </citation>
    <scope>NUCLEOTIDE SEQUENCE [LARGE SCALE GENOMIC DNA]</scope>
    <source>
        <strain evidence="10 11">Ter331</strain>
    </source>
</reference>
<feature type="transmembrane region" description="Helical" evidence="7">
    <location>
        <begin position="255"/>
        <end position="276"/>
    </location>
</feature>
<dbReference type="InterPro" id="IPR006685">
    <property type="entry name" value="MscS_channel_2nd"/>
</dbReference>
<dbReference type="KEGG" id="cfu:CFU_3498"/>
<dbReference type="PANTHER" id="PTHR30460">
    <property type="entry name" value="MODERATE CONDUCTANCE MECHANOSENSITIVE CHANNEL YBIO"/>
    <property type="match status" value="1"/>
</dbReference>
<dbReference type="Gene3D" id="3.30.70.100">
    <property type="match status" value="1"/>
</dbReference>
<evidence type="ECO:0000259" key="9">
    <source>
        <dbReference type="Pfam" id="PF21088"/>
    </source>
</evidence>
<reference evidence="11" key="6">
    <citation type="submission" date="2011-05" db="EMBL/GenBank/DDBJ databases">
        <title>Complete sequence of Collimonas fungivorans Ter331.</title>
        <authorList>
            <person name="Leveau J.H."/>
        </authorList>
    </citation>
    <scope>NUCLEOTIDE SEQUENCE [LARGE SCALE GENOMIC DNA]</scope>
    <source>
        <strain evidence="11">Ter331</strain>
    </source>
</reference>
<keyword evidence="5 7" id="KW-1133">Transmembrane helix</keyword>
<evidence type="ECO:0000313" key="11">
    <source>
        <dbReference type="Proteomes" id="UP000008392"/>
    </source>
</evidence>
<evidence type="ECO:0000256" key="1">
    <source>
        <dbReference type="ARBA" id="ARBA00004651"/>
    </source>
</evidence>
<reference evidence="10 11" key="4">
    <citation type="journal article" date="2010" name="Environ. Microbiol.">
        <title>The bacterial genus Collimonas: mycophagy, weathering and other adaptive solutions to life in oligotrophic soil environments.</title>
        <authorList>
            <person name="Leveau J.H."/>
            <person name="Uroz S."/>
            <person name="de Boer W."/>
        </authorList>
    </citation>
    <scope>NUCLEOTIDE SEQUENCE [LARGE SCALE GENOMIC DNA]</scope>
    <source>
        <strain evidence="10 11">Ter331</strain>
    </source>
</reference>
<reference evidence="10 11" key="1">
    <citation type="journal article" date="2004" name="Environ. Microbiol.">
        <title>Phylogeny-function analysis of (meta)genomic libraries: screening for expression of ribosomal RNA genes by large-insert library fluorescent in situ hybridization (LIL-FISH).</title>
        <authorList>
            <person name="Leveau J.H."/>
            <person name="Gerards S."/>
            <person name="de Boer W."/>
            <person name="van Veen J.A."/>
        </authorList>
    </citation>
    <scope>NUCLEOTIDE SEQUENCE [LARGE SCALE GENOMIC DNA]</scope>
    <source>
        <strain evidence="10 11">Ter331</strain>
    </source>
</reference>
<feature type="transmembrane region" description="Helical" evidence="7">
    <location>
        <begin position="485"/>
        <end position="508"/>
    </location>
</feature>
<dbReference type="GO" id="GO:0005886">
    <property type="term" value="C:plasma membrane"/>
    <property type="evidence" value="ECO:0007669"/>
    <property type="project" value="UniProtKB-SubCell"/>
</dbReference>
<feature type="domain" description="Mechanosensitive ion channel MscS" evidence="8">
    <location>
        <begin position="627"/>
        <end position="691"/>
    </location>
</feature>
<proteinExistence type="inferred from homology"/>
<feature type="transmembrane region" description="Helical" evidence="7">
    <location>
        <begin position="296"/>
        <end position="317"/>
    </location>
</feature>
<organism evidence="10 11">
    <name type="scientific">Collimonas fungivorans (strain Ter331)</name>
    <dbReference type="NCBI Taxonomy" id="1005048"/>
    <lineage>
        <taxon>Bacteria</taxon>
        <taxon>Pseudomonadati</taxon>
        <taxon>Pseudomonadota</taxon>
        <taxon>Betaproteobacteria</taxon>
        <taxon>Burkholderiales</taxon>
        <taxon>Oxalobacteraceae</taxon>
        <taxon>Collimonas</taxon>
    </lineage>
</organism>
<keyword evidence="11" id="KW-1185">Reference proteome</keyword>
<dbReference type="HOGENOM" id="CLU_013626_1_0_4"/>
<dbReference type="Gene3D" id="1.10.287.1260">
    <property type="match status" value="1"/>
</dbReference>
<dbReference type="InterPro" id="IPR011014">
    <property type="entry name" value="MscS_channel_TM-2"/>
</dbReference>
<keyword evidence="4 7" id="KW-0812">Transmembrane</keyword>
<dbReference type="InterPro" id="IPR045276">
    <property type="entry name" value="YbiO_bact"/>
</dbReference>
<gene>
    <name evidence="10" type="ordered locus">CFU_3498</name>
</gene>
<evidence type="ECO:0000256" key="6">
    <source>
        <dbReference type="ARBA" id="ARBA00023136"/>
    </source>
</evidence>